<accession>R4V7S4</accession>
<dbReference type="KEGG" id="ssal:SPISAL_04805"/>
<name>R4V7S4_9GAMM</name>
<evidence type="ECO:0000313" key="1">
    <source>
        <dbReference type="EMBL" id="AGM41055.1"/>
    </source>
</evidence>
<keyword evidence="2" id="KW-1185">Reference proteome</keyword>
<dbReference type="RefSeq" id="WP_016353362.1">
    <property type="nucleotide sequence ID" value="NC_021291.1"/>
</dbReference>
<organism evidence="1 2">
    <name type="scientific">Spiribacter salinus M19-40</name>
    <dbReference type="NCBI Taxonomy" id="1260251"/>
    <lineage>
        <taxon>Bacteria</taxon>
        <taxon>Pseudomonadati</taxon>
        <taxon>Pseudomonadota</taxon>
        <taxon>Gammaproteobacteria</taxon>
        <taxon>Chromatiales</taxon>
        <taxon>Ectothiorhodospiraceae</taxon>
        <taxon>Spiribacter</taxon>
    </lineage>
</organism>
<dbReference type="eggNOG" id="ENOG502Z847">
    <property type="taxonomic scope" value="Bacteria"/>
</dbReference>
<sequence>MTVAQPMDPRTRVGNPAIDSMGIRDRLGGAHAARTLMFRELDALVRYCGTTPQPRDAYRLAIVDANCLAKRSAKSRSLTFRYLVDLYGLEDTQLVFVSLMHFWQRDPESGPILALCAALARDGWLARLADYILNLKVGTSVSRSTVEDQIERVAPERLSDATRKSLAQNINSTFTQSGHLKGRSTKHRIRAKPTPTNAAFALLISYASGARGPALFETVYTKSLDCSREEAMAMAEAASRRGLMRFNRVGDVMEVAFPDIISRADLERIREQN</sequence>
<protein>
    <submittedName>
        <fullName evidence="1">Uncharacterized protein</fullName>
    </submittedName>
</protein>
<reference evidence="1 2" key="1">
    <citation type="journal article" date="2013" name="Genome Announc.">
        <title>Draft Genome of Spiribacter salinus M19-40, an Abundant Gammaproteobacterium in Aquatic Hypersaline Environments.</title>
        <authorList>
            <person name="Leon M.J."/>
            <person name="Ghai R."/>
            <person name="Fernandez A.B."/>
            <person name="Sanchez-Porro C."/>
            <person name="Rodriguez-Valera F."/>
            <person name="Ventosa A."/>
        </authorList>
    </citation>
    <scope>NUCLEOTIDE SEQUENCE [LARGE SCALE GENOMIC DNA]</scope>
    <source>
        <strain evidence="1">M19-40</strain>
    </source>
</reference>
<dbReference type="AlphaFoldDB" id="R4V7S4"/>
<dbReference type="HOGENOM" id="CLU_083027_0_0_6"/>
<gene>
    <name evidence="1" type="ORF">SPISAL_04805</name>
</gene>
<evidence type="ECO:0000313" key="2">
    <source>
        <dbReference type="Proteomes" id="UP000017881"/>
    </source>
</evidence>
<dbReference type="EMBL" id="CP005963">
    <property type="protein sequence ID" value="AGM41055.1"/>
    <property type="molecule type" value="Genomic_DNA"/>
</dbReference>
<dbReference type="Proteomes" id="UP000017881">
    <property type="component" value="Chromosome"/>
</dbReference>
<proteinExistence type="predicted"/>